<evidence type="ECO:0000256" key="6">
    <source>
        <dbReference type="ARBA" id="ARBA00022968"/>
    </source>
</evidence>
<feature type="topological domain" description="Periplasmic" evidence="10">
    <location>
        <begin position="35"/>
        <end position="186"/>
    </location>
</feature>
<feature type="transmembrane region" description="Helical" evidence="11">
    <location>
        <begin position="16"/>
        <end position="38"/>
    </location>
</feature>
<sequence>MSTAVPLDPDRRNRRVALRATLFVLFMLGVAFASVPLYRAFCQATGYGGTPQRADSAPGAVAGEIGVRFDANINPALPWQFKPEQTVVKIHPGERTTVKYFAHNLTARTTTGRAIFNVSPEQAGQYFSKIECFCFTEQTLRPGQRADMPVVFFVDPKIREDEATKDIHEITLSYTFYPVANPETAS</sequence>
<proteinExistence type="inferred from homology"/>
<evidence type="ECO:0000256" key="1">
    <source>
        <dbReference type="ARBA" id="ARBA00004007"/>
    </source>
</evidence>
<evidence type="ECO:0000313" key="13">
    <source>
        <dbReference type="Proteomes" id="UP001526246"/>
    </source>
</evidence>
<feature type="topological domain" description="Cytoplasmic" evidence="10">
    <location>
        <begin position="1"/>
        <end position="11"/>
    </location>
</feature>
<evidence type="ECO:0000256" key="9">
    <source>
        <dbReference type="ARBA" id="ARBA00023136"/>
    </source>
</evidence>
<dbReference type="Gene3D" id="2.60.370.10">
    <property type="entry name" value="Ctag/Cox11"/>
    <property type="match status" value="1"/>
</dbReference>
<keyword evidence="10" id="KW-0997">Cell inner membrane</keyword>
<evidence type="ECO:0000256" key="5">
    <source>
        <dbReference type="ARBA" id="ARBA00022692"/>
    </source>
</evidence>
<evidence type="ECO:0000256" key="4">
    <source>
        <dbReference type="ARBA" id="ARBA00015384"/>
    </source>
</evidence>
<keyword evidence="7 10" id="KW-1133">Transmembrane helix</keyword>
<evidence type="ECO:0000256" key="2">
    <source>
        <dbReference type="ARBA" id="ARBA00004382"/>
    </source>
</evidence>
<organism evidence="12 13">
    <name type="scientific">Sphingomonas arvum</name>
    <dbReference type="NCBI Taxonomy" id="2992113"/>
    <lineage>
        <taxon>Bacteria</taxon>
        <taxon>Pseudomonadati</taxon>
        <taxon>Pseudomonadota</taxon>
        <taxon>Alphaproteobacteria</taxon>
        <taxon>Sphingomonadales</taxon>
        <taxon>Sphingomonadaceae</taxon>
        <taxon>Sphingomonas</taxon>
    </lineage>
</organism>
<dbReference type="PANTHER" id="PTHR21320:SF3">
    <property type="entry name" value="CYTOCHROME C OXIDASE ASSEMBLY PROTEIN COX11, MITOCHONDRIAL-RELATED"/>
    <property type="match status" value="1"/>
</dbReference>
<dbReference type="InterPro" id="IPR023471">
    <property type="entry name" value="CtaG/Cox11_dom_sf"/>
</dbReference>
<name>A0ABT3JB14_9SPHN</name>
<dbReference type="InterPro" id="IPR007533">
    <property type="entry name" value="Cyt_c_oxidase_assmbl_CtaG"/>
</dbReference>
<evidence type="ECO:0000256" key="8">
    <source>
        <dbReference type="ARBA" id="ARBA00023008"/>
    </source>
</evidence>
<accession>A0ABT3JB14</accession>
<evidence type="ECO:0000313" key="12">
    <source>
        <dbReference type="EMBL" id="MCW3796245.1"/>
    </source>
</evidence>
<keyword evidence="5 10" id="KW-0812">Transmembrane</keyword>
<dbReference type="Pfam" id="PF04442">
    <property type="entry name" value="CtaG_Cox11"/>
    <property type="match status" value="1"/>
</dbReference>
<evidence type="ECO:0000256" key="7">
    <source>
        <dbReference type="ARBA" id="ARBA00022989"/>
    </source>
</evidence>
<evidence type="ECO:0000256" key="10">
    <source>
        <dbReference type="HAMAP-Rule" id="MF_00155"/>
    </source>
</evidence>
<protein>
    <recommendedName>
        <fullName evidence="4 10">Cytochrome c oxidase assembly protein CtaG</fullName>
    </recommendedName>
</protein>
<dbReference type="SUPFAM" id="SSF110111">
    <property type="entry name" value="Ctag/Cox11"/>
    <property type="match status" value="1"/>
</dbReference>
<dbReference type="EMBL" id="JAPDOB010000001">
    <property type="protein sequence ID" value="MCW3796245.1"/>
    <property type="molecule type" value="Genomic_DNA"/>
</dbReference>
<dbReference type="NCBIfam" id="NF003465">
    <property type="entry name" value="PRK05089.1"/>
    <property type="match status" value="1"/>
</dbReference>
<keyword evidence="13" id="KW-1185">Reference proteome</keyword>
<dbReference type="PIRSF" id="PIRSF005413">
    <property type="entry name" value="COX11"/>
    <property type="match status" value="1"/>
</dbReference>
<comment type="caution">
    <text evidence="12">The sequence shown here is derived from an EMBL/GenBank/DDBJ whole genome shotgun (WGS) entry which is preliminary data.</text>
</comment>
<keyword evidence="8 10" id="KW-0186">Copper</keyword>
<evidence type="ECO:0000256" key="11">
    <source>
        <dbReference type="SAM" id="Phobius"/>
    </source>
</evidence>
<keyword evidence="6 10" id="KW-0735">Signal-anchor</keyword>
<dbReference type="Proteomes" id="UP001526246">
    <property type="component" value="Unassembled WGS sequence"/>
</dbReference>
<evidence type="ECO:0000256" key="3">
    <source>
        <dbReference type="ARBA" id="ARBA00009620"/>
    </source>
</evidence>
<dbReference type="HAMAP" id="MF_00155">
    <property type="entry name" value="CtaG"/>
    <property type="match status" value="1"/>
</dbReference>
<gene>
    <name evidence="10" type="primary">ctaG</name>
    <name evidence="12" type="ORF">OMW55_00275</name>
</gene>
<comment type="similarity">
    <text evidence="3 10">Belongs to the COX11/CtaG family.</text>
</comment>
<reference evidence="12 13" key="1">
    <citation type="submission" date="2022-10" db="EMBL/GenBank/DDBJ databases">
        <title>Sphingomonas sp.</title>
        <authorList>
            <person name="Jin C."/>
        </authorList>
    </citation>
    <scope>NUCLEOTIDE SEQUENCE [LARGE SCALE GENOMIC DNA]</scope>
    <source>
        <strain evidence="12 13">BN140010</strain>
    </source>
</reference>
<dbReference type="PANTHER" id="PTHR21320">
    <property type="entry name" value="CYTOCHROME C OXIDASE ASSEMBLY PROTEIN COX11-RELATED"/>
    <property type="match status" value="1"/>
</dbReference>
<comment type="function">
    <text evidence="1 10">Exerts its effect at some terminal stage of cytochrome c oxidase synthesis, probably by being involved in the insertion of the copper B into subunit I.</text>
</comment>
<dbReference type="RefSeq" id="WP_264880005.1">
    <property type="nucleotide sequence ID" value="NZ_JAPDOB010000001.1"/>
</dbReference>
<keyword evidence="10" id="KW-1003">Cell membrane</keyword>
<keyword evidence="9 10" id="KW-0472">Membrane</keyword>
<comment type="subcellular location">
    <subcellularLocation>
        <location evidence="2 10">Cell inner membrane</location>
        <topology evidence="2 10">Single-pass type II membrane protein</topology>
        <orientation evidence="2 10">Periplasmic side</orientation>
    </subcellularLocation>
</comment>